<dbReference type="AlphaFoldDB" id="A0A8J2WYC9"/>
<protein>
    <submittedName>
        <fullName evidence="1">Uncharacterized protein</fullName>
    </submittedName>
</protein>
<dbReference type="Proteomes" id="UP000789595">
    <property type="component" value="Unassembled WGS sequence"/>
</dbReference>
<name>A0A8J2WYC9_9STRA</name>
<organism evidence="1 2">
    <name type="scientific">Pelagomonas calceolata</name>
    <dbReference type="NCBI Taxonomy" id="35677"/>
    <lineage>
        <taxon>Eukaryota</taxon>
        <taxon>Sar</taxon>
        <taxon>Stramenopiles</taxon>
        <taxon>Ochrophyta</taxon>
        <taxon>Pelagophyceae</taxon>
        <taxon>Pelagomonadales</taxon>
        <taxon>Pelagomonadaceae</taxon>
        <taxon>Pelagomonas</taxon>
    </lineage>
</organism>
<proteinExistence type="predicted"/>
<evidence type="ECO:0000313" key="2">
    <source>
        <dbReference type="Proteomes" id="UP000789595"/>
    </source>
</evidence>
<sequence length="1111" mass="123210">MADSDDESSVASEDWHHEFDDYHSQAAADIYKMIYKSWPKRGHSWNRDRHVQFYAAVSSMLRHLPDQTTSQLDFLDGLAEKINAHRAYLRQQLSPRPRRRGTSAWGRVGPVTDPLRRILREYCFADARASARATCRAWRETAPSSYVSLLLAVAPLSGEPGGILVRALDELEDVSMKQLSHLVLVAQPIASQYAKTTGDIRIAAAAFRLLRLCPLATGVAEAAVRIFSEEWRWSDPADNELLDWDVLFGERDVQRCVAYSAGMILRENPTLVMEHFSELAEASRVENYYDRNKSVGASVESIFLHTMPTARVNDATAATWIPRASDTDLPGMARMFAWRVLRWMPLAEQLLALPAIVADVGTDQAAASEAVEIFLAVGGAAEPYASQIVPAMAASIESDLTGRERYVKLLGRLGAWQGPEALDISSLIDLADEKVEASWKTRAVAERVLEDVARGTSAHKAMYLLNELLGNRIPHRIVSNCNTLIELACSRLEPEHVSACVTAAVGWALGNGYADRANWISRRNLDVIKALVHGEESGLPSAIKQAFTNGLDSFVERFAAVSLRWGLATEPTLLIYNSLLSHLSLDHVRRATELVLNAYRENPRTTDDPFAPADVSEFEPFAAYGGRRPGMVFRRGDRGQGYYRDSPRNEASDALMTNILAAWVEGRRYGMSPLPNSAARGDVSAVVICACMEDLRARGPTPLLGTVFYAYASSAVFYAYARSGLAATFVAGRTVADPIGFANSLLPFVREPLPARLVAPPLSALRTMDVSVPNAAAKITEQRARDAPVTRRSNEARRKFRMDIIRAYGRCCAASDVAELASLLDDQSLYPIPDGTLVSIGSVAAVALLECVILRPGAGANLDASASARFLRALRGRRLVPFAALSAEKYWYARSEDDVCFDVALLFAQDLNRSVRDEGYAIFKRSQRSYLSRRTVEAVGLLATSLREEVREIACRMIKQCFKNPSKYFGSCEEARDLAYKRIEPLLGDATLPPTYPTETLYEYFGDPYPSLVYTERDMFADAIAVRIAAVEAACFASGWQPTCVASRRRRNRCLRAVVDVMRYDPVEAVRDAAADGLRYTHGGLWLRYINPRQPMMDAFVVVKRKRRRRV</sequence>
<evidence type="ECO:0000313" key="1">
    <source>
        <dbReference type="EMBL" id="CAH0366626.1"/>
    </source>
</evidence>
<accession>A0A8J2WYC9</accession>
<comment type="caution">
    <text evidence="1">The sequence shown here is derived from an EMBL/GenBank/DDBJ whole genome shotgun (WGS) entry which is preliminary data.</text>
</comment>
<dbReference type="EMBL" id="CAKKNE010000001">
    <property type="protein sequence ID" value="CAH0366626.1"/>
    <property type="molecule type" value="Genomic_DNA"/>
</dbReference>
<gene>
    <name evidence="1" type="ORF">PECAL_1P31290</name>
</gene>
<reference evidence="1" key="1">
    <citation type="submission" date="2021-11" db="EMBL/GenBank/DDBJ databases">
        <authorList>
            <consortium name="Genoscope - CEA"/>
            <person name="William W."/>
        </authorList>
    </citation>
    <scope>NUCLEOTIDE SEQUENCE</scope>
</reference>
<keyword evidence="2" id="KW-1185">Reference proteome</keyword>